<keyword evidence="2" id="KW-0812">Transmembrane</keyword>
<reference evidence="3" key="1">
    <citation type="submission" date="2018-01" db="EMBL/GenBank/DDBJ databases">
        <title>An insight into the sialome of Amazonian anophelines.</title>
        <authorList>
            <person name="Ribeiro J.M."/>
            <person name="Scarpassa V."/>
            <person name="Calvo E."/>
        </authorList>
    </citation>
    <scope>NUCLEOTIDE SEQUENCE</scope>
    <source>
        <tissue evidence="3">Salivary glands</tissue>
    </source>
</reference>
<name>A0A2M4A2R2_9DIPT</name>
<dbReference type="InterPro" id="IPR050327">
    <property type="entry name" value="Proton-linked_MCT"/>
</dbReference>
<evidence type="ECO:0000256" key="1">
    <source>
        <dbReference type="SAM" id="MobiDB-lite"/>
    </source>
</evidence>
<feature type="compositionally biased region" description="Basic and acidic residues" evidence="1">
    <location>
        <begin position="166"/>
        <end position="175"/>
    </location>
</feature>
<dbReference type="EMBL" id="GGFK01001775">
    <property type="protein sequence ID" value="MBW35096.1"/>
    <property type="molecule type" value="Transcribed_RNA"/>
</dbReference>
<dbReference type="InterPro" id="IPR036259">
    <property type="entry name" value="MFS_trans_sf"/>
</dbReference>
<feature type="transmembrane region" description="Helical" evidence="2">
    <location>
        <begin position="325"/>
        <end position="345"/>
    </location>
</feature>
<evidence type="ECO:0000256" key="2">
    <source>
        <dbReference type="SAM" id="Phobius"/>
    </source>
</evidence>
<feature type="compositionally biased region" description="Low complexity" evidence="1">
    <location>
        <begin position="439"/>
        <end position="450"/>
    </location>
</feature>
<feature type="transmembrane region" description="Helical" evidence="2">
    <location>
        <begin position="290"/>
        <end position="313"/>
    </location>
</feature>
<feature type="region of interest" description="Disordered" evidence="1">
    <location>
        <begin position="166"/>
        <end position="187"/>
    </location>
</feature>
<evidence type="ECO:0000313" key="3">
    <source>
        <dbReference type="EMBL" id="MBW35096.1"/>
    </source>
</evidence>
<sequence>MGEESVERSEGTQRLQTHVADYSPVRQEHHQGSPAPPPDDEDADGNGGAQDEVVRVIPKGRDPLPTDQQTKNGLPAVPVLNKVQSASVSVALEREKLSQDQHKPKTTEEMEEDDRAHPNEANGTAALLPRNGSAIICRSSSNAMMQQNQTNATGTGKTKDQLAFRAPEEGARDPENPNDDDDGGEYELVPPDGGWGWLVLAGSMLVNILVPGTIKSFGVLFVEFLEAFQASPSSAAWIPALCYFLYSSLGPLSSILSVKYSYRTVTIIGGTFAAVGMIITYWATSVNYLYISYGVLVGTGAGLSFPPTVYIVTSYFVKLRGLANGLCISGSALGSIILPPVLRYLLVTFGYRGACLIMGGITLNVWVAAIFYEPVEKHMKRVLKAPPSDDEEEMEGNVRKAADGGLGERSNVILEECESNETDPTADSLVNGEAGGGEAAQQNQNPAQPQQLTVKPKFAIMGDDTPTISTPTLEHKSPDIFRFNPKNGLIDSFARSVSAAAVPYGRDEQHGGIGAGGGSQRQRKISTPIKEEHRNLTFTSQLSSNSFLNNETAGSFFRLNRLNSIRSGIGAVGNATGATGAGHPRQPKRSPSTSSFQYMSTPFHGSTLSTHQPKEFASHLSLRSFGGSVSRSAAKPATDASGKECEKAGKGKNGKDSKAQSFFDLSLLSDPTYLVILISNSTNAIGYTNFIILLPAYAITLGFDKSRAAYLLSIVSTLDLVGRIGGSALSDTNLIPKTWYFVGGLSISGLALALLPTVDSYSMVSVFCGLFGLASGTYVGITAVIMADMLGTERLTSSYGISLFVNGILQLIGPPICGLIFEQMGRYQPLFTALGFILLSGSALWGFMPLINRQKRRKLQLERQREAELKQQQQQSMLTDDRGEREDGVLLQDKSLMA</sequence>
<feature type="transmembrane region" description="Helical" evidence="2">
    <location>
        <begin position="738"/>
        <end position="758"/>
    </location>
</feature>
<feature type="transmembrane region" description="Helical" evidence="2">
    <location>
        <begin position="764"/>
        <end position="787"/>
    </location>
</feature>
<dbReference type="Pfam" id="PF07690">
    <property type="entry name" value="MFS_1"/>
    <property type="match status" value="2"/>
</dbReference>
<dbReference type="PANTHER" id="PTHR11360">
    <property type="entry name" value="MONOCARBOXYLATE TRANSPORTER"/>
    <property type="match status" value="1"/>
</dbReference>
<feature type="transmembrane region" description="Helical" evidence="2">
    <location>
        <begin position="195"/>
        <end position="214"/>
    </location>
</feature>
<feature type="transmembrane region" description="Helical" evidence="2">
    <location>
        <begin position="234"/>
        <end position="252"/>
    </location>
</feature>
<dbReference type="FunFam" id="1.20.1250.20:FF:000320">
    <property type="entry name" value="Monocarboxylate transporter"/>
    <property type="match status" value="1"/>
</dbReference>
<feature type="region of interest" description="Disordered" evidence="1">
    <location>
        <begin position="91"/>
        <end position="128"/>
    </location>
</feature>
<dbReference type="PANTHER" id="PTHR11360:SF293">
    <property type="entry name" value="HERMES, ISOFORM A"/>
    <property type="match status" value="1"/>
</dbReference>
<keyword evidence="2" id="KW-1133">Transmembrane helix</keyword>
<dbReference type="SUPFAM" id="SSF103473">
    <property type="entry name" value="MFS general substrate transporter"/>
    <property type="match status" value="1"/>
</dbReference>
<feature type="transmembrane region" description="Helical" evidence="2">
    <location>
        <begin position="264"/>
        <end position="284"/>
    </location>
</feature>
<feature type="transmembrane region" description="Helical" evidence="2">
    <location>
        <begin position="799"/>
        <end position="821"/>
    </location>
</feature>
<feature type="transmembrane region" description="Helical" evidence="2">
    <location>
        <begin position="351"/>
        <end position="372"/>
    </location>
</feature>
<proteinExistence type="predicted"/>
<dbReference type="Gene3D" id="1.20.1250.20">
    <property type="entry name" value="MFS general substrate transporter like domains"/>
    <property type="match status" value="2"/>
</dbReference>
<feature type="region of interest" description="Disordered" evidence="1">
    <location>
        <begin position="629"/>
        <end position="657"/>
    </location>
</feature>
<feature type="transmembrane region" description="Helical" evidence="2">
    <location>
        <begin position="827"/>
        <end position="851"/>
    </location>
</feature>
<dbReference type="FunFam" id="1.20.1250.20:FF:000449">
    <property type="entry name" value="monocarboxylate transporter 13"/>
    <property type="match status" value="1"/>
</dbReference>
<feature type="region of interest" description="Disordered" evidence="1">
    <location>
        <begin position="576"/>
        <end position="610"/>
    </location>
</feature>
<feature type="compositionally biased region" description="Basic and acidic residues" evidence="1">
    <location>
        <begin position="1"/>
        <end position="11"/>
    </location>
</feature>
<dbReference type="GO" id="GO:0008028">
    <property type="term" value="F:monocarboxylic acid transmembrane transporter activity"/>
    <property type="evidence" value="ECO:0007669"/>
    <property type="project" value="TreeGrafter"/>
</dbReference>
<feature type="compositionally biased region" description="Polar residues" evidence="1">
    <location>
        <begin position="589"/>
        <end position="610"/>
    </location>
</feature>
<feature type="compositionally biased region" description="Basic and acidic residues" evidence="1">
    <location>
        <begin position="92"/>
        <end position="118"/>
    </location>
</feature>
<feature type="region of interest" description="Disordered" evidence="1">
    <location>
        <begin position="417"/>
        <end position="450"/>
    </location>
</feature>
<feature type="compositionally biased region" description="Acidic residues" evidence="1">
    <location>
        <begin position="176"/>
        <end position="185"/>
    </location>
</feature>
<feature type="compositionally biased region" description="Basic and acidic residues" evidence="1">
    <location>
        <begin position="641"/>
        <end position="657"/>
    </location>
</feature>
<dbReference type="CDD" id="cd17352">
    <property type="entry name" value="MFS_MCT_SLC16"/>
    <property type="match status" value="1"/>
</dbReference>
<dbReference type="AlphaFoldDB" id="A0A2M4A2R2"/>
<organism evidence="3">
    <name type="scientific">Anopheles triannulatus</name>
    <dbReference type="NCBI Taxonomy" id="58253"/>
    <lineage>
        <taxon>Eukaryota</taxon>
        <taxon>Metazoa</taxon>
        <taxon>Ecdysozoa</taxon>
        <taxon>Arthropoda</taxon>
        <taxon>Hexapoda</taxon>
        <taxon>Insecta</taxon>
        <taxon>Pterygota</taxon>
        <taxon>Neoptera</taxon>
        <taxon>Endopterygota</taxon>
        <taxon>Diptera</taxon>
        <taxon>Nematocera</taxon>
        <taxon>Culicoidea</taxon>
        <taxon>Culicidae</taxon>
        <taxon>Anophelinae</taxon>
        <taxon>Anopheles</taxon>
    </lineage>
</organism>
<feature type="region of interest" description="Disordered" evidence="1">
    <location>
        <begin position="1"/>
        <end position="78"/>
    </location>
</feature>
<protein>
    <submittedName>
        <fullName evidence="3">Putative monocarboxylate transporter</fullName>
    </submittedName>
</protein>
<keyword evidence="2" id="KW-0472">Membrane</keyword>
<accession>A0A2M4A2R2</accession>
<dbReference type="InterPro" id="IPR011701">
    <property type="entry name" value="MFS"/>
</dbReference>